<feature type="transmembrane region" description="Helical" evidence="1">
    <location>
        <begin position="185"/>
        <end position="210"/>
    </location>
</feature>
<sequence>MEVVAVNSAIYGLVLSMIICIISVAIFTGHLLLLLIIVIAILVMICCVVGIFYLAGWEMGAVEAVSLSILVGSSVDYCVHLVEGYILAGKKMSLAMDKPASSIRRERTSYAVRHIGVAIVCSALTTIIAAVPLTQTFIQPFAKFGSILLINTTVSLVITLTLTVALLATIAPARYKGTWKSYVKAMVLVLVLTGAFFLALYIATVAGVTIPGPSGQPLFS</sequence>
<dbReference type="AlphaFoldDB" id="A0A2C9KWT5"/>
<dbReference type="GO" id="GO:0022857">
    <property type="term" value="F:transmembrane transporter activity"/>
    <property type="evidence" value="ECO:0007669"/>
    <property type="project" value="InterPro"/>
</dbReference>
<evidence type="ECO:0000313" key="3">
    <source>
        <dbReference type="Proteomes" id="UP000076420"/>
    </source>
</evidence>
<dbReference type="PRINTS" id="PR00702">
    <property type="entry name" value="ACRIFLAVINRP"/>
</dbReference>
<feature type="transmembrane region" description="Helical" evidence="1">
    <location>
        <begin position="153"/>
        <end position="173"/>
    </location>
</feature>
<reference evidence="2" key="1">
    <citation type="submission" date="2020-05" db="UniProtKB">
        <authorList>
            <consortium name="EnsemblMetazoa"/>
        </authorList>
    </citation>
    <scope>IDENTIFICATION</scope>
    <source>
        <strain evidence="2">BB02</strain>
    </source>
</reference>
<dbReference type="InterPro" id="IPR001036">
    <property type="entry name" value="Acrflvin-R"/>
</dbReference>
<dbReference type="Gene3D" id="1.20.1640.10">
    <property type="entry name" value="Multidrug efflux transporter AcrB transmembrane domain"/>
    <property type="match status" value="1"/>
</dbReference>
<keyword evidence="1" id="KW-0812">Transmembrane</keyword>
<feature type="transmembrane region" description="Helical" evidence="1">
    <location>
        <begin position="6"/>
        <end position="27"/>
    </location>
</feature>
<dbReference type="InterPro" id="IPR042480">
    <property type="entry name" value="DISP3"/>
</dbReference>
<proteinExistence type="predicted"/>
<feature type="transmembrane region" description="Helical" evidence="1">
    <location>
        <begin position="67"/>
        <end position="89"/>
    </location>
</feature>
<keyword evidence="1" id="KW-1133">Transmembrane helix</keyword>
<dbReference type="VEuPathDB" id="VectorBase:BGLAX_034315"/>
<evidence type="ECO:0008006" key="4">
    <source>
        <dbReference type="Google" id="ProtNLM"/>
    </source>
</evidence>
<name>A0A2C9KWT5_BIOGL</name>
<dbReference type="PANTHER" id="PTHR46687">
    <property type="entry name" value="PROTEIN DISPATCHED HOMOLOG 3"/>
    <property type="match status" value="1"/>
</dbReference>
<evidence type="ECO:0000313" key="2">
    <source>
        <dbReference type="EnsemblMetazoa" id="BGLB024475-PA"/>
    </source>
</evidence>
<dbReference type="PANTHER" id="PTHR46687:SF1">
    <property type="entry name" value="PROTEIN DISPATCHED HOMOLOG 3"/>
    <property type="match status" value="1"/>
</dbReference>
<dbReference type="STRING" id="6526.A0A2C9KWT5"/>
<feature type="transmembrane region" description="Helical" evidence="1">
    <location>
        <begin position="32"/>
        <end position="55"/>
    </location>
</feature>
<dbReference type="EnsemblMetazoa" id="BGLB024475-RA">
    <property type="protein sequence ID" value="BGLB024475-PA"/>
    <property type="gene ID" value="BGLB024475"/>
</dbReference>
<dbReference type="SUPFAM" id="SSF82866">
    <property type="entry name" value="Multidrug efflux transporter AcrB transmembrane domain"/>
    <property type="match status" value="1"/>
</dbReference>
<protein>
    <recommendedName>
        <fullName evidence="4">SSD domain-containing protein</fullName>
    </recommendedName>
</protein>
<organism evidence="2 3">
    <name type="scientific">Biomphalaria glabrata</name>
    <name type="common">Bloodfluke planorb</name>
    <name type="synonym">Freshwater snail</name>
    <dbReference type="NCBI Taxonomy" id="6526"/>
    <lineage>
        <taxon>Eukaryota</taxon>
        <taxon>Metazoa</taxon>
        <taxon>Spiralia</taxon>
        <taxon>Lophotrochozoa</taxon>
        <taxon>Mollusca</taxon>
        <taxon>Gastropoda</taxon>
        <taxon>Heterobranchia</taxon>
        <taxon>Euthyneura</taxon>
        <taxon>Panpulmonata</taxon>
        <taxon>Hygrophila</taxon>
        <taxon>Lymnaeoidea</taxon>
        <taxon>Planorbidae</taxon>
        <taxon>Biomphalaria</taxon>
    </lineage>
</organism>
<feature type="transmembrane region" description="Helical" evidence="1">
    <location>
        <begin position="110"/>
        <end position="133"/>
    </location>
</feature>
<gene>
    <name evidence="2" type="primary">106062575</name>
</gene>
<accession>A0A2C9KWT5</accession>
<dbReference type="GO" id="GO:0005737">
    <property type="term" value="C:cytoplasm"/>
    <property type="evidence" value="ECO:0007669"/>
    <property type="project" value="TreeGrafter"/>
</dbReference>
<evidence type="ECO:0000256" key="1">
    <source>
        <dbReference type="SAM" id="Phobius"/>
    </source>
</evidence>
<dbReference type="KEGG" id="bgt:106062575"/>
<dbReference type="VEuPathDB" id="VectorBase:BGLB024475"/>
<dbReference type="Proteomes" id="UP000076420">
    <property type="component" value="Unassembled WGS sequence"/>
</dbReference>
<keyword evidence="1" id="KW-0472">Membrane</keyword>
<dbReference type="GO" id="GO:0016020">
    <property type="term" value="C:membrane"/>
    <property type="evidence" value="ECO:0007669"/>
    <property type="project" value="InterPro"/>
</dbReference>